<accession>A0A7J7JBZ1</accession>
<dbReference type="GO" id="GO:0004722">
    <property type="term" value="F:protein serine/threonine phosphatase activity"/>
    <property type="evidence" value="ECO:0007669"/>
    <property type="project" value="UniProtKB-EC"/>
</dbReference>
<evidence type="ECO:0000256" key="6">
    <source>
        <dbReference type="ARBA" id="ARBA00048336"/>
    </source>
</evidence>
<dbReference type="Pfam" id="PF00782">
    <property type="entry name" value="DSPc"/>
    <property type="match status" value="1"/>
</dbReference>
<keyword evidence="4" id="KW-0904">Protein phosphatase</keyword>
<comment type="catalytic activity">
    <reaction evidence="6">
        <text>O-phospho-L-threonyl-[protein] + H2O = L-threonyl-[protein] + phosphate</text>
        <dbReference type="Rhea" id="RHEA:47004"/>
        <dbReference type="Rhea" id="RHEA-COMP:11060"/>
        <dbReference type="Rhea" id="RHEA-COMP:11605"/>
        <dbReference type="ChEBI" id="CHEBI:15377"/>
        <dbReference type="ChEBI" id="CHEBI:30013"/>
        <dbReference type="ChEBI" id="CHEBI:43474"/>
        <dbReference type="ChEBI" id="CHEBI:61977"/>
        <dbReference type="EC" id="3.1.3.16"/>
    </reaction>
</comment>
<dbReference type="SMART" id="SM00195">
    <property type="entry name" value="DSPc"/>
    <property type="match status" value="1"/>
</dbReference>
<dbReference type="EMBL" id="VXIV02002755">
    <property type="protein sequence ID" value="KAF6023154.1"/>
    <property type="molecule type" value="Genomic_DNA"/>
</dbReference>
<dbReference type="Proteomes" id="UP000593567">
    <property type="component" value="Unassembled WGS sequence"/>
</dbReference>
<name>A0A7J7JBZ1_BUGNE</name>
<evidence type="ECO:0000256" key="1">
    <source>
        <dbReference type="ARBA" id="ARBA00008601"/>
    </source>
</evidence>
<dbReference type="OrthoDB" id="426001at2759"/>
<feature type="active site" description="Phosphocysteine intermediate" evidence="7">
    <location>
        <position position="211"/>
    </location>
</feature>
<evidence type="ECO:0000256" key="7">
    <source>
        <dbReference type="PIRSR" id="PIRSR620405-1"/>
    </source>
</evidence>
<feature type="domain" description="Tyrosine-protein phosphatase" evidence="8">
    <location>
        <begin position="118"/>
        <end position="266"/>
    </location>
</feature>
<keyword evidence="11" id="KW-1185">Reference proteome</keyword>
<dbReference type="InterPro" id="IPR000340">
    <property type="entry name" value="Dual-sp_phosphatase_cat-dom"/>
</dbReference>
<dbReference type="PANTHER" id="PTHR45682">
    <property type="entry name" value="AGAP008228-PA"/>
    <property type="match status" value="1"/>
</dbReference>
<protein>
    <recommendedName>
        <fullName evidence="2">protein-serine/threonine phosphatase</fullName>
        <ecNumber evidence="2">3.1.3.16</ecNumber>
    </recommendedName>
</protein>
<dbReference type="GO" id="GO:0043409">
    <property type="term" value="P:negative regulation of MAPK cascade"/>
    <property type="evidence" value="ECO:0007669"/>
    <property type="project" value="TreeGrafter"/>
</dbReference>
<evidence type="ECO:0000259" key="9">
    <source>
        <dbReference type="PROSITE" id="PS50056"/>
    </source>
</evidence>
<gene>
    <name evidence="10" type="ORF">EB796_018542</name>
</gene>
<evidence type="ECO:0000256" key="4">
    <source>
        <dbReference type="ARBA" id="ARBA00022912"/>
    </source>
</evidence>
<dbReference type="InterPro" id="IPR016130">
    <property type="entry name" value="Tyr_Pase_AS"/>
</dbReference>
<evidence type="ECO:0000256" key="3">
    <source>
        <dbReference type="ARBA" id="ARBA00022801"/>
    </source>
</evidence>
<dbReference type="AlphaFoldDB" id="A0A7J7JBZ1"/>
<comment type="similarity">
    <text evidence="1">Belongs to the protein-tyrosine phosphatase family. Non-receptor class dual specificity subfamily.</text>
</comment>
<dbReference type="InterPro" id="IPR029021">
    <property type="entry name" value="Prot-tyrosine_phosphatase-like"/>
</dbReference>
<organism evidence="10 11">
    <name type="scientific">Bugula neritina</name>
    <name type="common">Brown bryozoan</name>
    <name type="synonym">Sertularia neritina</name>
    <dbReference type="NCBI Taxonomy" id="10212"/>
    <lineage>
        <taxon>Eukaryota</taxon>
        <taxon>Metazoa</taxon>
        <taxon>Spiralia</taxon>
        <taxon>Lophotrochozoa</taxon>
        <taxon>Bryozoa</taxon>
        <taxon>Gymnolaemata</taxon>
        <taxon>Cheilostomatida</taxon>
        <taxon>Flustrina</taxon>
        <taxon>Buguloidea</taxon>
        <taxon>Bugulidae</taxon>
        <taxon>Bugula</taxon>
    </lineage>
</organism>
<dbReference type="GO" id="GO:0033549">
    <property type="term" value="F:MAP kinase phosphatase activity"/>
    <property type="evidence" value="ECO:0007669"/>
    <property type="project" value="TreeGrafter"/>
</dbReference>
<sequence>MLDLLYPRSRTLDGFISTPNLLAIVSVTVFVSAPVSTLKKIFIAFQLDIHKPRLLSLDCLYHSDKQGNMDASEALHIKLEELQNFLDYTYAEAIKHSGGKRQFVAVHHSGALVPSPNEFDKVFERIYIGGEKTAKDIPELKKNQITCVINCAQGKRFGQVDTNEQYYADSGISYFGIPGHDSVKFDLSLYFKDAAEYIKEKLETGGVYVHCHQGISRSATVVIAYLMIYHKMTALKGLQTILQKRMVMPNRGFLQQLCKFQLSLEDTTPVAL</sequence>
<dbReference type="InterPro" id="IPR020405">
    <property type="entry name" value="Atypical_DUSP_subfamA"/>
</dbReference>
<dbReference type="EC" id="3.1.3.16" evidence="2"/>
<feature type="domain" description="Tyrosine specific protein phosphatases" evidence="9">
    <location>
        <begin position="189"/>
        <end position="248"/>
    </location>
</feature>
<evidence type="ECO:0000256" key="2">
    <source>
        <dbReference type="ARBA" id="ARBA00013081"/>
    </source>
</evidence>
<comment type="catalytic activity">
    <reaction evidence="5">
        <text>O-phospho-L-seryl-[protein] + H2O = L-seryl-[protein] + phosphate</text>
        <dbReference type="Rhea" id="RHEA:20629"/>
        <dbReference type="Rhea" id="RHEA-COMP:9863"/>
        <dbReference type="Rhea" id="RHEA-COMP:11604"/>
        <dbReference type="ChEBI" id="CHEBI:15377"/>
        <dbReference type="ChEBI" id="CHEBI:29999"/>
        <dbReference type="ChEBI" id="CHEBI:43474"/>
        <dbReference type="ChEBI" id="CHEBI:83421"/>
        <dbReference type="EC" id="3.1.3.16"/>
    </reaction>
</comment>
<dbReference type="SUPFAM" id="SSF52799">
    <property type="entry name" value="(Phosphotyrosine protein) phosphatases II"/>
    <property type="match status" value="1"/>
</dbReference>
<dbReference type="PROSITE" id="PS00383">
    <property type="entry name" value="TYR_PHOSPHATASE_1"/>
    <property type="match status" value="1"/>
</dbReference>
<dbReference type="GO" id="GO:0008138">
    <property type="term" value="F:protein tyrosine/serine/threonine phosphatase activity"/>
    <property type="evidence" value="ECO:0007669"/>
    <property type="project" value="InterPro"/>
</dbReference>
<dbReference type="InterPro" id="IPR020422">
    <property type="entry name" value="TYR_PHOSPHATASE_DUAL_dom"/>
</dbReference>
<keyword evidence="3" id="KW-0378">Hydrolase</keyword>
<proteinExistence type="inferred from homology"/>
<dbReference type="GO" id="GO:0005737">
    <property type="term" value="C:cytoplasm"/>
    <property type="evidence" value="ECO:0007669"/>
    <property type="project" value="TreeGrafter"/>
</dbReference>
<reference evidence="10" key="1">
    <citation type="submission" date="2020-06" db="EMBL/GenBank/DDBJ databases">
        <title>Draft genome of Bugula neritina, a colonial animal packing powerful symbionts and potential medicines.</title>
        <authorList>
            <person name="Rayko M."/>
        </authorList>
    </citation>
    <scope>NUCLEOTIDE SEQUENCE [LARGE SCALE GENOMIC DNA]</scope>
    <source>
        <strain evidence="10">Kwan_BN1</strain>
    </source>
</reference>
<dbReference type="PROSITE" id="PS50054">
    <property type="entry name" value="TYR_PHOSPHATASE_DUAL"/>
    <property type="match status" value="1"/>
</dbReference>
<evidence type="ECO:0000259" key="8">
    <source>
        <dbReference type="PROSITE" id="PS50054"/>
    </source>
</evidence>
<dbReference type="Gene3D" id="3.90.190.10">
    <property type="entry name" value="Protein tyrosine phosphatase superfamily"/>
    <property type="match status" value="1"/>
</dbReference>
<evidence type="ECO:0000313" key="10">
    <source>
        <dbReference type="EMBL" id="KAF6023154.1"/>
    </source>
</evidence>
<comment type="caution">
    <text evidence="10">The sequence shown here is derived from an EMBL/GenBank/DDBJ whole genome shotgun (WGS) entry which is preliminary data.</text>
</comment>
<evidence type="ECO:0000256" key="5">
    <source>
        <dbReference type="ARBA" id="ARBA00047761"/>
    </source>
</evidence>
<dbReference type="InterPro" id="IPR000387">
    <property type="entry name" value="Tyr_Pase_dom"/>
</dbReference>
<dbReference type="PRINTS" id="PR01908">
    <property type="entry name" value="ADSPHPHTASE"/>
</dbReference>
<evidence type="ECO:0000313" key="11">
    <source>
        <dbReference type="Proteomes" id="UP000593567"/>
    </source>
</evidence>
<dbReference type="PROSITE" id="PS50056">
    <property type="entry name" value="TYR_PHOSPHATASE_2"/>
    <property type="match status" value="1"/>
</dbReference>
<dbReference type="PANTHER" id="PTHR45682:SF1">
    <property type="entry name" value="DUAL SPECIFICITY PROTEIN PHOSPHATASE 3"/>
    <property type="match status" value="1"/>
</dbReference>